<comment type="catalytic activity">
    <reaction evidence="6">
        <text>a 2'-deoxyadenosine in DNA + S-adenosyl-L-methionine = an N(6)-methyl-2'-deoxyadenosine in DNA + S-adenosyl-L-homocysteine + H(+)</text>
        <dbReference type="Rhea" id="RHEA:15197"/>
        <dbReference type="Rhea" id="RHEA-COMP:12418"/>
        <dbReference type="Rhea" id="RHEA-COMP:12419"/>
        <dbReference type="ChEBI" id="CHEBI:15378"/>
        <dbReference type="ChEBI" id="CHEBI:57856"/>
        <dbReference type="ChEBI" id="CHEBI:59789"/>
        <dbReference type="ChEBI" id="CHEBI:90615"/>
        <dbReference type="ChEBI" id="CHEBI:90616"/>
        <dbReference type="EC" id="2.1.1.72"/>
    </reaction>
</comment>
<keyword evidence="3 8" id="KW-0489">Methyltransferase</keyword>
<dbReference type="Proteomes" id="UP000185024">
    <property type="component" value="Unassembled WGS sequence"/>
</dbReference>
<protein>
    <recommendedName>
        <fullName evidence="2">site-specific DNA-methyltransferase (adenine-specific)</fullName>
        <ecNumber evidence="2">2.1.1.72</ecNumber>
    </recommendedName>
</protein>
<dbReference type="GeneID" id="97278328"/>
<dbReference type="GO" id="GO:0008170">
    <property type="term" value="F:N-methyltransferase activity"/>
    <property type="evidence" value="ECO:0007669"/>
    <property type="project" value="InterPro"/>
</dbReference>
<dbReference type="EC" id="2.1.1.72" evidence="2"/>
<dbReference type="InterPro" id="IPR002295">
    <property type="entry name" value="N4/N6-MTase_EcoPI_Mod-like"/>
</dbReference>
<evidence type="ECO:0000256" key="4">
    <source>
        <dbReference type="ARBA" id="ARBA00022679"/>
    </source>
</evidence>
<keyword evidence="4 8" id="KW-0808">Transferase</keyword>
<comment type="similarity">
    <text evidence="1">Belongs to the N(4)/N(6)-methyltransferase family.</text>
</comment>
<gene>
    <name evidence="8" type="ORF">SAMN05878438_3678</name>
</gene>
<evidence type="ECO:0000313" key="9">
    <source>
        <dbReference type="Proteomes" id="UP000185024"/>
    </source>
</evidence>
<evidence type="ECO:0000256" key="6">
    <source>
        <dbReference type="ARBA" id="ARBA00047942"/>
    </source>
</evidence>
<dbReference type="GO" id="GO:0032259">
    <property type="term" value="P:methylation"/>
    <property type="evidence" value="ECO:0007669"/>
    <property type="project" value="UniProtKB-KW"/>
</dbReference>
<proteinExistence type="inferred from homology"/>
<dbReference type="PROSITE" id="PS00092">
    <property type="entry name" value="N6_MTASE"/>
    <property type="match status" value="1"/>
</dbReference>
<evidence type="ECO:0000256" key="3">
    <source>
        <dbReference type="ARBA" id="ARBA00022603"/>
    </source>
</evidence>
<evidence type="ECO:0000313" key="8">
    <source>
        <dbReference type="EMBL" id="SIN86583.1"/>
    </source>
</evidence>
<evidence type="ECO:0000259" key="7">
    <source>
        <dbReference type="Pfam" id="PF01555"/>
    </source>
</evidence>
<feature type="domain" description="DNA methylase N-4/N-6" evidence="7">
    <location>
        <begin position="160"/>
        <end position="521"/>
    </location>
</feature>
<dbReference type="InterPro" id="IPR029063">
    <property type="entry name" value="SAM-dependent_MTases_sf"/>
</dbReference>
<keyword evidence="5" id="KW-0949">S-adenosyl-L-methionine</keyword>
<dbReference type="Pfam" id="PF01555">
    <property type="entry name" value="N6_N4_Mtase"/>
    <property type="match status" value="1"/>
</dbReference>
<dbReference type="EMBL" id="FSQX01000002">
    <property type="protein sequence ID" value="SIN86583.1"/>
    <property type="molecule type" value="Genomic_DNA"/>
</dbReference>
<dbReference type="AlphaFoldDB" id="A0A1N6EK19"/>
<evidence type="ECO:0000256" key="5">
    <source>
        <dbReference type="ARBA" id="ARBA00022691"/>
    </source>
</evidence>
<dbReference type="Gene3D" id="3.40.50.150">
    <property type="entry name" value="Vaccinia Virus protein VP39"/>
    <property type="match status" value="1"/>
</dbReference>
<dbReference type="SUPFAM" id="SSF53335">
    <property type="entry name" value="S-adenosyl-L-methionine-dependent methyltransferases"/>
    <property type="match status" value="1"/>
</dbReference>
<dbReference type="GO" id="GO:0003677">
    <property type="term" value="F:DNA binding"/>
    <property type="evidence" value="ECO:0007669"/>
    <property type="project" value="InterPro"/>
</dbReference>
<dbReference type="GO" id="GO:0009007">
    <property type="term" value="F:site-specific DNA-methyltransferase (adenine-specific) activity"/>
    <property type="evidence" value="ECO:0007669"/>
    <property type="project" value="UniProtKB-EC"/>
</dbReference>
<name>A0A1N6EK19_9GAMM</name>
<evidence type="ECO:0000256" key="1">
    <source>
        <dbReference type="ARBA" id="ARBA00006594"/>
    </source>
</evidence>
<sequence length="706" mass="79475">MSRLTDLIAEIKAKDPKLGSDLDKEFKVLSSRLPFGLNFERHRPEAVELPLRSIRKGDKVRILPPRGSTEKGDQRLWQVQAIQKKNKLADLELIGGSTQKKKSVSTNDLVVVAEFRDTIFPGLLSTGKVERGPDKPYQTVINGENYHALKALTFTHRGKIDAIYIDPPYNTGAKDWKYNNNYVESDDLYRHSKWLAFIERRLLIAKELLNPSASVLIVSIDEKEYLRLGLLLEQVFPEADIQKVSSVINPKGTARGNDFARVDEFLFFVKLGEVRLSRWNWDMLTDRNYAEDQEVRWRGLARTGRKGLRSHNPGSWYPIYVKDDGTGIHSVGDTVAFGEAEPESPPPGTVAIWPPASNGQQYSWSVVPETLRNLISKGAVKTGRINLKKKSVPIYYLSFNQLEAIEEGKLEVVGRNEDGSLEVRHASGARSVAPRTVWNMTSHDAGSHGTSLLRTMMPDRRFPFPKSLYAVEDALRFFVKDLPNATILDFFAGSGTTAHAVMRLNRQDGGQRKCISITNNEVAADEQKMLRQQGLRPGDPDWEELGICDYITKPRIGAAITGKTPDGDSIKGEYKFTDEFSMSEGFEENAEFFTLTYEAKDAVNHNLAYSRIAPLLWLRAGARGKRIDSLPESGWAVADTYGLLTEVDKATPFIKALREAQELRIAYIVTDDDRRFQAIARRLPEGVEPVRLYEAYLTNFSFANGE</sequence>
<accession>A0A1N6EK19</accession>
<reference evidence="8 9" key="1">
    <citation type="submission" date="2016-11" db="EMBL/GenBank/DDBJ databases">
        <authorList>
            <person name="Jaros S."/>
            <person name="Januszkiewicz K."/>
            <person name="Wedrychowicz H."/>
        </authorList>
    </citation>
    <scope>NUCLEOTIDE SEQUENCE [LARGE SCALE GENOMIC DNA]</scope>
    <source>
        <strain evidence="8 9">ACAM 239</strain>
    </source>
</reference>
<dbReference type="InterPro" id="IPR002941">
    <property type="entry name" value="DNA_methylase_N4/N6"/>
</dbReference>
<dbReference type="RefSeq" id="WP_074211711.1">
    <property type="nucleotide sequence ID" value="NZ_BJOI01000088.1"/>
</dbReference>
<evidence type="ECO:0000256" key="2">
    <source>
        <dbReference type="ARBA" id="ARBA00011900"/>
    </source>
</evidence>
<organism evidence="8 9">
    <name type="scientific">Vreelandella aquamarina</name>
    <dbReference type="NCBI Taxonomy" id="77097"/>
    <lineage>
        <taxon>Bacteria</taxon>
        <taxon>Pseudomonadati</taxon>
        <taxon>Pseudomonadota</taxon>
        <taxon>Gammaproteobacteria</taxon>
        <taxon>Oceanospirillales</taxon>
        <taxon>Halomonadaceae</taxon>
        <taxon>Vreelandella</taxon>
    </lineage>
</organism>
<dbReference type="PRINTS" id="PR00506">
    <property type="entry name" value="D21N6MTFRASE"/>
</dbReference>
<dbReference type="InterPro" id="IPR002052">
    <property type="entry name" value="DNA_methylase_N6_adenine_CS"/>
</dbReference>